<dbReference type="SUPFAM" id="SSF47576">
    <property type="entry name" value="Calponin-homology domain, CH-domain"/>
    <property type="match status" value="1"/>
</dbReference>
<dbReference type="PROSITE" id="PS01052">
    <property type="entry name" value="CALPONIN_1"/>
    <property type="match status" value="1"/>
</dbReference>
<dbReference type="PANTHER" id="PTHR47385">
    <property type="entry name" value="CALPONIN"/>
    <property type="match status" value="1"/>
</dbReference>
<dbReference type="Pfam" id="PF00307">
    <property type="entry name" value="CH"/>
    <property type="match status" value="1"/>
</dbReference>
<reference evidence="4 6" key="2">
    <citation type="journal article" date="2013" name="Nature">
        <title>Insights into bilaterian evolution from three spiralian genomes.</title>
        <authorList>
            <person name="Simakov O."/>
            <person name="Marletaz F."/>
            <person name="Cho S.J."/>
            <person name="Edsinger-Gonzales E."/>
            <person name="Havlak P."/>
            <person name="Hellsten U."/>
            <person name="Kuo D.H."/>
            <person name="Larsson T."/>
            <person name="Lv J."/>
            <person name="Arendt D."/>
            <person name="Savage R."/>
            <person name="Osoegawa K."/>
            <person name="de Jong P."/>
            <person name="Grimwood J."/>
            <person name="Chapman J.A."/>
            <person name="Shapiro H."/>
            <person name="Aerts A."/>
            <person name="Otillar R.P."/>
            <person name="Terry A.Y."/>
            <person name="Boore J.L."/>
            <person name="Grigoriev I.V."/>
            <person name="Lindberg D.R."/>
            <person name="Seaver E.C."/>
            <person name="Weisblat D.A."/>
            <person name="Putnam N.H."/>
            <person name="Rokhsar D.S."/>
        </authorList>
    </citation>
    <scope>NUCLEOTIDE SEQUENCE</scope>
</reference>
<sequence>MNNFRAGKSGIAAETQSKIEANFDPQEAAKCLYWIKLMTDAEEIPGVLEEIDASHDNFHELLGDGVILLKLMDRLCPDHINWNDKMFQKARIEAMQLMRERERIATFTKLAQEYGVTGTYTFPTESLHEKGALNLAQVCTCIRALGVEAQTKPDYEGPEGFWPKKCERNIREFTEEQLNAGKNIISLQYGSNKGASQAGMNMGKPRQIND</sequence>
<dbReference type="EnsemblMetazoa" id="HelroT97044">
    <property type="protein sequence ID" value="HelroP97044"/>
    <property type="gene ID" value="HelroG97044"/>
</dbReference>
<dbReference type="PRINTS" id="PR00888">
    <property type="entry name" value="SM22CALPONIN"/>
</dbReference>
<evidence type="ECO:0000256" key="1">
    <source>
        <dbReference type="ARBA" id="ARBA00009631"/>
    </source>
</evidence>
<dbReference type="GO" id="GO:0007015">
    <property type="term" value="P:actin filament organization"/>
    <property type="evidence" value="ECO:0000318"/>
    <property type="project" value="GO_Central"/>
</dbReference>
<protein>
    <recommendedName>
        <fullName evidence="2">Transgelin</fullName>
    </recommendedName>
</protein>
<dbReference type="PROSITE" id="PS50021">
    <property type="entry name" value="CH"/>
    <property type="match status" value="1"/>
</dbReference>
<dbReference type="PROSITE" id="PS51122">
    <property type="entry name" value="CALPONIN_2"/>
    <property type="match status" value="1"/>
</dbReference>
<evidence type="ECO:0000313" key="4">
    <source>
        <dbReference type="EMBL" id="ESO10819.1"/>
    </source>
</evidence>
<dbReference type="InterPro" id="IPR000557">
    <property type="entry name" value="Calponin_repeat"/>
</dbReference>
<dbReference type="RefSeq" id="XP_009011088.1">
    <property type="nucleotide sequence ID" value="XM_009012840.1"/>
</dbReference>
<evidence type="ECO:0000313" key="6">
    <source>
        <dbReference type="Proteomes" id="UP000015101"/>
    </source>
</evidence>
<dbReference type="InterPro" id="IPR003096">
    <property type="entry name" value="SM22_calponin"/>
</dbReference>
<accession>T1G9F0</accession>
<dbReference type="InterPro" id="IPR001715">
    <property type="entry name" value="CH_dom"/>
</dbReference>
<dbReference type="CTD" id="20217697"/>
<keyword evidence="6" id="KW-1185">Reference proteome</keyword>
<dbReference type="InterPro" id="IPR050606">
    <property type="entry name" value="Calponin-like"/>
</dbReference>
<dbReference type="Pfam" id="PF00402">
    <property type="entry name" value="Calponin"/>
    <property type="match status" value="1"/>
</dbReference>
<reference evidence="6" key="1">
    <citation type="submission" date="2012-12" db="EMBL/GenBank/DDBJ databases">
        <authorList>
            <person name="Hellsten U."/>
            <person name="Grimwood J."/>
            <person name="Chapman J.A."/>
            <person name="Shapiro H."/>
            <person name="Aerts A."/>
            <person name="Otillar R.P."/>
            <person name="Terry A.Y."/>
            <person name="Boore J.L."/>
            <person name="Simakov O."/>
            <person name="Marletaz F."/>
            <person name="Cho S.-J."/>
            <person name="Edsinger-Gonzales E."/>
            <person name="Havlak P."/>
            <person name="Kuo D.-H."/>
            <person name="Larsson T."/>
            <person name="Lv J."/>
            <person name="Arendt D."/>
            <person name="Savage R."/>
            <person name="Osoegawa K."/>
            <person name="de Jong P."/>
            <person name="Lindberg D.R."/>
            <person name="Seaver E.C."/>
            <person name="Weisblat D.A."/>
            <person name="Putnam N.H."/>
            <person name="Grigoriev I.V."/>
            <person name="Rokhsar D.S."/>
        </authorList>
    </citation>
    <scope>NUCLEOTIDE SEQUENCE</scope>
</reference>
<dbReference type="OMA" id="CERNIRE"/>
<dbReference type="PANTHER" id="PTHR47385:SF14">
    <property type="entry name" value="TRANSGELIN"/>
    <property type="match status" value="1"/>
</dbReference>
<dbReference type="eggNOG" id="KOG2046">
    <property type="taxonomic scope" value="Eukaryota"/>
</dbReference>
<name>T1G9F0_HELRO</name>
<dbReference type="KEGG" id="hro:HELRODRAFT_97044"/>
<evidence type="ECO:0000259" key="3">
    <source>
        <dbReference type="PROSITE" id="PS50021"/>
    </source>
</evidence>
<dbReference type="STRING" id="6412.T1G9F0"/>
<reference evidence="5" key="3">
    <citation type="submission" date="2015-06" db="UniProtKB">
        <authorList>
            <consortium name="EnsemblMetazoa"/>
        </authorList>
    </citation>
    <scope>IDENTIFICATION</scope>
</reference>
<dbReference type="Proteomes" id="UP000015101">
    <property type="component" value="Unassembled WGS sequence"/>
</dbReference>
<dbReference type="Gene3D" id="1.10.418.10">
    <property type="entry name" value="Calponin-like domain"/>
    <property type="match status" value="1"/>
</dbReference>
<evidence type="ECO:0000313" key="5">
    <source>
        <dbReference type="EnsemblMetazoa" id="HelroP97044"/>
    </source>
</evidence>
<organism evidence="5 6">
    <name type="scientific">Helobdella robusta</name>
    <name type="common">Californian leech</name>
    <dbReference type="NCBI Taxonomy" id="6412"/>
    <lineage>
        <taxon>Eukaryota</taxon>
        <taxon>Metazoa</taxon>
        <taxon>Spiralia</taxon>
        <taxon>Lophotrochozoa</taxon>
        <taxon>Annelida</taxon>
        <taxon>Clitellata</taxon>
        <taxon>Hirudinea</taxon>
        <taxon>Rhynchobdellida</taxon>
        <taxon>Glossiphoniidae</taxon>
        <taxon>Helobdella</taxon>
    </lineage>
</organism>
<proteinExistence type="inferred from homology"/>
<dbReference type="AlphaFoldDB" id="T1G9F0"/>
<dbReference type="SMART" id="SM00033">
    <property type="entry name" value="CH"/>
    <property type="match status" value="1"/>
</dbReference>
<dbReference type="InParanoid" id="T1G9F0"/>
<dbReference type="GeneID" id="20217697"/>
<dbReference type="HOGENOM" id="CLU_055232_1_1_1"/>
<evidence type="ECO:0000256" key="2">
    <source>
        <dbReference type="RuleBase" id="RU361224"/>
    </source>
</evidence>
<dbReference type="EMBL" id="AMQM01002754">
    <property type="status" value="NOT_ANNOTATED_CDS"/>
    <property type="molecule type" value="Genomic_DNA"/>
</dbReference>
<dbReference type="GO" id="GO:0051015">
    <property type="term" value="F:actin filament binding"/>
    <property type="evidence" value="ECO:0000318"/>
    <property type="project" value="GO_Central"/>
</dbReference>
<dbReference type="OrthoDB" id="21595at2759"/>
<gene>
    <name evidence="5" type="primary">20217697</name>
    <name evidence="4" type="ORF">HELRODRAFT_97044</name>
</gene>
<feature type="domain" description="Calponin-homology (CH)" evidence="3">
    <location>
        <begin position="25"/>
        <end position="147"/>
    </location>
</feature>
<comment type="similarity">
    <text evidence="1 2">Belongs to the calponin family.</text>
</comment>
<dbReference type="EMBL" id="KB095858">
    <property type="protein sequence ID" value="ESO10819.1"/>
    <property type="molecule type" value="Genomic_DNA"/>
</dbReference>
<dbReference type="InterPro" id="IPR036872">
    <property type="entry name" value="CH_dom_sf"/>
</dbReference>
<dbReference type="GO" id="GO:0015629">
    <property type="term" value="C:actin cytoskeleton"/>
    <property type="evidence" value="ECO:0000318"/>
    <property type="project" value="GO_Central"/>
</dbReference>